<evidence type="ECO:0000313" key="2">
    <source>
        <dbReference type="Proteomes" id="UP000053328"/>
    </source>
</evidence>
<dbReference type="STRING" id="91928.A0A0D1YBY3"/>
<evidence type="ECO:0000313" key="1">
    <source>
        <dbReference type="EMBL" id="KIW12436.1"/>
    </source>
</evidence>
<dbReference type="Proteomes" id="UP000053328">
    <property type="component" value="Unassembled WGS sequence"/>
</dbReference>
<dbReference type="RefSeq" id="XP_016232652.1">
    <property type="nucleotide sequence ID" value="XM_016384029.1"/>
</dbReference>
<keyword evidence="2" id="KW-1185">Reference proteome</keyword>
<reference evidence="1 2" key="1">
    <citation type="submission" date="2015-01" db="EMBL/GenBank/DDBJ databases">
        <title>The Genome Sequence of Exophiala spinifera CBS89968.</title>
        <authorList>
            <consortium name="The Broad Institute Genomics Platform"/>
            <person name="Cuomo C."/>
            <person name="de Hoog S."/>
            <person name="Gorbushina A."/>
            <person name="Stielow B."/>
            <person name="Teixiera M."/>
            <person name="Abouelleil A."/>
            <person name="Chapman S.B."/>
            <person name="Priest M."/>
            <person name="Young S.K."/>
            <person name="Wortman J."/>
            <person name="Nusbaum C."/>
            <person name="Birren B."/>
        </authorList>
    </citation>
    <scope>NUCLEOTIDE SEQUENCE [LARGE SCALE GENOMIC DNA]</scope>
    <source>
        <strain evidence="1 2">CBS 89968</strain>
    </source>
</reference>
<proteinExistence type="predicted"/>
<sequence>MAAIYANASVTILALQGRHANHGLRGFRDFSEPRNLCQSVHLLDTGVKGIVDPMAKSRGWIYQEEVFSRRKLVFDGDSVRWECSAATWQEHVEISSRQKPRQTTSLGCQSMIKPSIPGLIDLQSILHDFINRNFSNPEDVLNAFAGVSFVMNPALAGVLISGLPTAFFDIALLWQPQGRVFRRTAKGPAKPHCLPSWSWAGWSGMIDFDTASASNFIRDSPDAVKFSRKRRITRILSWRYHYTVDSPGIPICPNVLTCKNAWLENKINSDLSWTEHHISGISESSEERYEPPDPENPSRCYYSHSSYPGYEFWYPIPLWQQEDAVPSIIVPCISAKTRAVWLFPAEVLPKNNGYTPVVSLRDRRGKWVGVLIPHGDVDECAKRLKKSN</sequence>
<dbReference type="VEuPathDB" id="FungiDB:PV08_09713"/>
<dbReference type="PANTHER" id="PTHR33112">
    <property type="entry name" value="DOMAIN PROTEIN, PUTATIVE-RELATED"/>
    <property type="match status" value="1"/>
</dbReference>
<evidence type="ECO:0008006" key="3">
    <source>
        <dbReference type="Google" id="ProtNLM"/>
    </source>
</evidence>
<dbReference type="PANTHER" id="PTHR33112:SF12">
    <property type="entry name" value="HETEROKARYON INCOMPATIBILITY DOMAIN-CONTAINING PROTEIN"/>
    <property type="match status" value="1"/>
</dbReference>
<dbReference type="EMBL" id="KN847498">
    <property type="protein sequence ID" value="KIW12436.1"/>
    <property type="molecule type" value="Genomic_DNA"/>
</dbReference>
<dbReference type="AlphaFoldDB" id="A0A0D1YBY3"/>
<accession>A0A0D1YBY3</accession>
<dbReference type="OrthoDB" id="4161767at2759"/>
<gene>
    <name evidence="1" type="ORF">PV08_09713</name>
</gene>
<dbReference type="HOGENOM" id="CLU_003953_2_2_1"/>
<protein>
    <recommendedName>
        <fullName evidence="3">Heterokaryon incompatibility domain-containing protein</fullName>
    </recommendedName>
</protein>
<name>A0A0D1YBY3_9EURO</name>
<organism evidence="1 2">
    <name type="scientific">Exophiala spinifera</name>
    <dbReference type="NCBI Taxonomy" id="91928"/>
    <lineage>
        <taxon>Eukaryota</taxon>
        <taxon>Fungi</taxon>
        <taxon>Dikarya</taxon>
        <taxon>Ascomycota</taxon>
        <taxon>Pezizomycotina</taxon>
        <taxon>Eurotiomycetes</taxon>
        <taxon>Chaetothyriomycetidae</taxon>
        <taxon>Chaetothyriales</taxon>
        <taxon>Herpotrichiellaceae</taxon>
        <taxon>Exophiala</taxon>
    </lineage>
</organism>
<dbReference type="GeneID" id="27336796"/>